<reference evidence="9 10" key="1">
    <citation type="submission" date="2019-01" db="EMBL/GenBank/DDBJ databases">
        <title>Draft genome sequences of the type strains of six Macrococcus species.</title>
        <authorList>
            <person name="Mazhar S."/>
            <person name="Altermann E."/>
            <person name="Hill C."/>
            <person name="Mcauliffe O."/>
        </authorList>
    </citation>
    <scope>NUCLEOTIDE SEQUENCE [LARGE SCALE GENOMIC DNA]</scope>
    <source>
        <strain evidence="9 10">ATCC 51828</strain>
    </source>
</reference>
<evidence type="ECO:0000256" key="2">
    <source>
        <dbReference type="ARBA" id="ARBA00007776"/>
    </source>
</evidence>
<name>A0A9Q8CPH8_9STAP</name>
<proteinExistence type="inferred from homology"/>
<feature type="transmembrane region" description="Helical" evidence="8">
    <location>
        <begin position="97"/>
        <end position="121"/>
    </location>
</feature>
<evidence type="ECO:0000256" key="4">
    <source>
        <dbReference type="ARBA" id="ARBA00022692"/>
    </source>
</evidence>
<organism evidence="9 10">
    <name type="scientific">Macrococcus carouselicus</name>
    <dbReference type="NCBI Taxonomy" id="69969"/>
    <lineage>
        <taxon>Bacteria</taxon>
        <taxon>Bacillati</taxon>
        <taxon>Bacillota</taxon>
        <taxon>Bacilli</taxon>
        <taxon>Bacillales</taxon>
        <taxon>Staphylococcaceae</taxon>
        <taxon>Macrococcus</taxon>
    </lineage>
</organism>
<comment type="subcellular location">
    <subcellularLocation>
        <location evidence="1">Cell membrane</location>
        <topology evidence="1">Multi-pass membrane protein</topology>
    </subcellularLocation>
</comment>
<sequence>MQYLIISGMAVILFYLDTLINSLMPLGPFYFTSHLFLIYLLILSVYKHPSVALVLGTVFGIASDVYFSTIYGIYTFGYIVCTMLMSRLFNVFYKDTMMMISLLIGFVLLFELLFYVIYRILYSSSSGIFYFLFYHGLPSVLINFVLIFVLFPTVLKFLNRSTY</sequence>
<evidence type="ECO:0000256" key="7">
    <source>
        <dbReference type="ARBA" id="ARBA00023136"/>
    </source>
</evidence>
<dbReference type="AlphaFoldDB" id="A0A9Q8CPH8"/>
<evidence type="ECO:0000313" key="9">
    <source>
        <dbReference type="EMBL" id="TDM04449.1"/>
    </source>
</evidence>
<evidence type="ECO:0000256" key="5">
    <source>
        <dbReference type="ARBA" id="ARBA00022960"/>
    </source>
</evidence>
<dbReference type="OrthoDB" id="2418071at2"/>
<comment type="caution">
    <text evidence="9">The sequence shown here is derived from an EMBL/GenBank/DDBJ whole genome shotgun (WGS) entry which is preliminary data.</text>
</comment>
<dbReference type="InterPro" id="IPR007227">
    <property type="entry name" value="Cell_shape_determining_MreD"/>
</dbReference>
<keyword evidence="3" id="KW-1003">Cell membrane</keyword>
<keyword evidence="6 8" id="KW-1133">Transmembrane helix</keyword>
<dbReference type="GO" id="GO:0005886">
    <property type="term" value="C:plasma membrane"/>
    <property type="evidence" value="ECO:0007669"/>
    <property type="project" value="UniProtKB-SubCell"/>
</dbReference>
<protein>
    <submittedName>
        <fullName evidence="9">Rod shape-determining protein MreD</fullName>
    </submittedName>
</protein>
<feature type="transmembrane region" description="Helical" evidence="8">
    <location>
        <begin position="65"/>
        <end position="85"/>
    </location>
</feature>
<evidence type="ECO:0000256" key="8">
    <source>
        <dbReference type="SAM" id="Phobius"/>
    </source>
</evidence>
<evidence type="ECO:0000256" key="1">
    <source>
        <dbReference type="ARBA" id="ARBA00004651"/>
    </source>
</evidence>
<comment type="similarity">
    <text evidence="2">Belongs to the MreD family.</text>
</comment>
<dbReference type="RefSeq" id="WP_133417309.1">
    <property type="nucleotide sequence ID" value="NZ_SCWD01000001.1"/>
</dbReference>
<keyword evidence="4 8" id="KW-0812">Transmembrane</keyword>
<feature type="transmembrane region" description="Helical" evidence="8">
    <location>
        <begin position="127"/>
        <end position="151"/>
    </location>
</feature>
<evidence type="ECO:0000256" key="3">
    <source>
        <dbReference type="ARBA" id="ARBA00022475"/>
    </source>
</evidence>
<keyword evidence="5" id="KW-0133">Cell shape</keyword>
<accession>A0A9Q8CPH8</accession>
<keyword evidence="7 8" id="KW-0472">Membrane</keyword>
<evidence type="ECO:0000256" key="6">
    <source>
        <dbReference type="ARBA" id="ARBA00022989"/>
    </source>
</evidence>
<evidence type="ECO:0000313" key="10">
    <source>
        <dbReference type="Proteomes" id="UP000295280"/>
    </source>
</evidence>
<keyword evidence="10" id="KW-1185">Reference proteome</keyword>
<dbReference type="Proteomes" id="UP000295280">
    <property type="component" value="Unassembled WGS sequence"/>
</dbReference>
<gene>
    <name evidence="9" type="primary">mreD</name>
    <name evidence="9" type="ORF">ERX40_04575</name>
</gene>
<dbReference type="NCBIfam" id="TIGR03426">
    <property type="entry name" value="shape_MreD"/>
    <property type="match status" value="1"/>
</dbReference>
<dbReference type="GO" id="GO:0008360">
    <property type="term" value="P:regulation of cell shape"/>
    <property type="evidence" value="ECO:0007669"/>
    <property type="project" value="UniProtKB-KW"/>
</dbReference>
<dbReference type="Pfam" id="PF04093">
    <property type="entry name" value="MreD"/>
    <property type="match status" value="1"/>
</dbReference>
<dbReference type="EMBL" id="SCWD01000001">
    <property type="protein sequence ID" value="TDM04449.1"/>
    <property type="molecule type" value="Genomic_DNA"/>
</dbReference>